<dbReference type="STRING" id="485917.Phep_2350"/>
<accession>C6XYS2</accession>
<proteinExistence type="predicted"/>
<keyword evidence="2" id="KW-1185">Reference proteome</keyword>
<evidence type="ECO:0000313" key="2">
    <source>
        <dbReference type="Proteomes" id="UP000000852"/>
    </source>
</evidence>
<organism evidence="1 2">
    <name type="scientific">Pedobacter heparinus (strain ATCC 13125 / DSM 2366 / CIP 104194 / JCM 7457 / NBRC 12017 / NCIMB 9290 / NRRL B-14731 / HIM 762-3)</name>
    <dbReference type="NCBI Taxonomy" id="485917"/>
    <lineage>
        <taxon>Bacteria</taxon>
        <taxon>Pseudomonadati</taxon>
        <taxon>Bacteroidota</taxon>
        <taxon>Sphingobacteriia</taxon>
        <taxon>Sphingobacteriales</taxon>
        <taxon>Sphingobacteriaceae</taxon>
        <taxon>Pedobacter</taxon>
    </lineage>
</organism>
<evidence type="ECO:0000313" key="1">
    <source>
        <dbReference type="EMBL" id="ACU04554.1"/>
    </source>
</evidence>
<dbReference type="KEGG" id="phe:Phep_2350"/>
<dbReference type="AlphaFoldDB" id="C6XYS2"/>
<name>C6XYS2_PEDHD</name>
<dbReference type="EMBL" id="CP001681">
    <property type="protein sequence ID" value="ACU04554.1"/>
    <property type="molecule type" value="Genomic_DNA"/>
</dbReference>
<dbReference type="HOGENOM" id="CLU_3274128_0_0_10"/>
<gene>
    <name evidence="1" type="ordered locus">Phep_2350</name>
</gene>
<dbReference type="Proteomes" id="UP000000852">
    <property type="component" value="Chromosome"/>
</dbReference>
<reference evidence="1 2" key="1">
    <citation type="journal article" date="2009" name="Stand. Genomic Sci.">
        <title>Complete genome sequence of Pedobacter heparinus type strain (HIM 762-3).</title>
        <authorList>
            <person name="Han C."/>
            <person name="Spring S."/>
            <person name="Lapidus A."/>
            <person name="Del Rio T.G."/>
            <person name="Tice H."/>
            <person name="Copeland A."/>
            <person name="Cheng J.F."/>
            <person name="Lucas S."/>
            <person name="Chen F."/>
            <person name="Nolan M."/>
            <person name="Bruce D."/>
            <person name="Goodwin L."/>
            <person name="Pitluck S."/>
            <person name="Ivanova N."/>
            <person name="Mavromatis K."/>
            <person name="Mikhailova N."/>
            <person name="Pati A."/>
            <person name="Chen A."/>
            <person name="Palaniappan K."/>
            <person name="Land M."/>
            <person name="Hauser L."/>
            <person name="Chang Y.J."/>
            <person name="Jeffries C.C."/>
            <person name="Saunders E."/>
            <person name="Chertkov O."/>
            <person name="Brettin T."/>
            <person name="Goker M."/>
            <person name="Rohde M."/>
            <person name="Bristow J."/>
            <person name="Eisen J.A."/>
            <person name="Markowitz V."/>
            <person name="Hugenholtz P."/>
            <person name="Kyrpides N.C."/>
            <person name="Klenk H.P."/>
            <person name="Detter J.C."/>
        </authorList>
    </citation>
    <scope>NUCLEOTIDE SEQUENCE [LARGE SCALE GENOMIC DNA]</scope>
    <source>
        <strain evidence="2">ATCC 13125 / DSM 2366 / CIP 104194 / JCM 7457 / NBRC 12017 / NCIMB 9290 / NRRL B-14731 / HIM 762-3</strain>
    </source>
</reference>
<sequence>MKIMYFAYQDHDTVDKLQMLLRRENKQVFCKISFRDDDIAK</sequence>
<protein>
    <submittedName>
        <fullName evidence="1">Uncharacterized protein</fullName>
    </submittedName>
</protein>